<dbReference type="InterPro" id="IPR037319">
    <property type="entry name" value="Rrp40_S1"/>
</dbReference>
<gene>
    <name evidence="8" type="ORF">LAZ67_7002029</name>
</gene>
<dbReference type="Gene3D" id="3.30.1370.10">
    <property type="entry name" value="K Homology domain, type 1"/>
    <property type="match status" value="1"/>
</dbReference>
<protein>
    <recommendedName>
        <fullName evidence="6">Ribosomal RNA-processing protein 40</fullName>
    </recommendedName>
</protein>
<evidence type="ECO:0000256" key="4">
    <source>
        <dbReference type="ARBA" id="ARBA00022835"/>
    </source>
</evidence>
<dbReference type="Proteomes" id="UP001235939">
    <property type="component" value="Chromosome 07"/>
</dbReference>
<evidence type="ECO:0000313" key="8">
    <source>
        <dbReference type="EMBL" id="UYV70158.1"/>
    </source>
</evidence>
<dbReference type="PANTHER" id="PTHR21321">
    <property type="entry name" value="PNAS-3 RELATED"/>
    <property type="match status" value="1"/>
</dbReference>
<comment type="similarity">
    <text evidence="2">Belongs to the RRP40 family.</text>
</comment>
<dbReference type="CDD" id="cd05790">
    <property type="entry name" value="S1_Rrp40"/>
    <property type="match status" value="1"/>
</dbReference>
<dbReference type="Pfam" id="PF21262">
    <property type="entry name" value="RRP40_S1"/>
    <property type="match status" value="1"/>
</dbReference>
<keyword evidence="4" id="KW-0271">Exosome</keyword>
<dbReference type="InterPro" id="IPR004088">
    <property type="entry name" value="KH_dom_type_1"/>
</dbReference>
<evidence type="ECO:0000256" key="2">
    <source>
        <dbReference type="ARBA" id="ARBA00007841"/>
    </source>
</evidence>
<evidence type="ECO:0000256" key="3">
    <source>
        <dbReference type="ARBA" id="ARBA00022552"/>
    </source>
</evidence>
<evidence type="ECO:0000256" key="5">
    <source>
        <dbReference type="ARBA" id="ARBA00022884"/>
    </source>
</evidence>
<feature type="domain" description="K Homology" evidence="7">
    <location>
        <begin position="107"/>
        <end position="154"/>
    </location>
</feature>
<evidence type="ECO:0000259" key="7">
    <source>
        <dbReference type="Pfam" id="PF15985"/>
    </source>
</evidence>
<dbReference type="SUPFAM" id="SSF54791">
    <property type="entry name" value="Eukaryotic type KH-domain (KH-domain type I)"/>
    <property type="match status" value="1"/>
</dbReference>
<dbReference type="PANTHER" id="PTHR21321:SF1">
    <property type="entry name" value="EXOSOME COMPLEX COMPONENT RRP40"/>
    <property type="match status" value="1"/>
</dbReference>
<keyword evidence="9" id="KW-1185">Reference proteome</keyword>
<proteinExistence type="inferred from homology"/>
<dbReference type="InterPro" id="IPR026699">
    <property type="entry name" value="Exosome_RNA_bind1/RRP40/RRP4"/>
</dbReference>
<name>A0ABY6KMV8_9ARAC</name>
<evidence type="ECO:0000256" key="6">
    <source>
        <dbReference type="ARBA" id="ARBA00030615"/>
    </source>
</evidence>
<sequence length="168" mass="18505">MDEMKATYNCARNSRWPMYMPRLEEYVIGTVVKKLYDIVKVDIGAPEPASLSLLNFEGATKRNLPNIQVGDLVYGRVIHASPLTEPEISCVDNLGKKAGMGQLTCDGLVFSITPEAVRMLLAPNSSLLADLGKKVAMETVIGLNGRMWVRAKSPTITLYIYQTILSVI</sequence>
<accession>A0ABY6KMV8</accession>
<evidence type="ECO:0000313" key="9">
    <source>
        <dbReference type="Proteomes" id="UP001235939"/>
    </source>
</evidence>
<dbReference type="InterPro" id="IPR036612">
    <property type="entry name" value="KH_dom_type_1_sf"/>
</dbReference>
<reference evidence="8 9" key="1">
    <citation type="submission" date="2022-01" db="EMBL/GenBank/DDBJ databases">
        <title>A chromosomal length assembly of Cordylochernes scorpioides.</title>
        <authorList>
            <person name="Zeh D."/>
            <person name="Zeh J."/>
        </authorList>
    </citation>
    <scope>NUCLEOTIDE SEQUENCE [LARGE SCALE GENOMIC DNA]</scope>
    <source>
        <strain evidence="8">IN4F17</strain>
        <tissue evidence="8">Whole Body</tissue>
    </source>
</reference>
<organism evidence="8 9">
    <name type="scientific">Cordylochernes scorpioides</name>
    <dbReference type="NCBI Taxonomy" id="51811"/>
    <lineage>
        <taxon>Eukaryota</taxon>
        <taxon>Metazoa</taxon>
        <taxon>Ecdysozoa</taxon>
        <taxon>Arthropoda</taxon>
        <taxon>Chelicerata</taxon>
        <taxon>Arachnida</taxon>
        <taxon>Pseudoscorpiones</taxon>
        <taxon>Cheliferoidea</taxon>
        <taxon>Chernetidae</taxon>
        <taxon>Cordylochernes</taxon>
    </lineage>
</organism>
<dbReference type="Gene3D" id="2.40.50.140">
    <property type="entry name" value="Nucleic acid-binding proteins"/>
    <property type="match status" value="1"/>
</dbReference>
<dbReference type="SUPFAM" id="SSF50249">
    <property type="entry name" value="Nucleic acid-binding proteins"/>
    <property type="match status" value="1"/>
</dbReference>
<comment type="subcellular location">
    <subcellularLocation>
        <location evidence="1">Nucleus</location>
        <location evidence="1">Nucleolus</location>
    </subcellularLocation>
</comment>
<dbReference type="Pfam" id="PF15985">
    <property type="entry name" value="KH_6"/>
    <property type="match status" value="1"/>
</dbReference>
<dbReference type="EMBL" id="CP092869">
    <property type="protein sequence ID" value="UYV70158.1"/>
    <property type="molecule type" value="Genomic_DNA"/>
</dbReference>
<keyword evidence="3" id="KW-0698">rRNA processing</keyword>
<keyword evidence="5" id="KW-0694">RNA-binding</keyword>
<dbReference type="InterPro" id="IPR012340">
    <property type="entry name" value="NA-bd_OB-fold"/>
</dbReference>
<evidence type="ECO:0000256" key="1">
    <source>
        <dbReference type="ARBA" id="ARBA00004604"/>
    </source>
</evidence>